<dbReference type="Proteomes" id="UP000242432">
    <property type="component" value="Unassembled WGS sequence"/>
</dbReference>
<proteinExistence type="predicted"/>
<evidence type="ECO:0000256" key="1">
    <source>
        <dbReference type="SAM" id="SignalP"/>
    </source>
</evidence>
<feature type="chain" id="PRO_5012052343" description="DUF4367 domain-containing protein" evidence="1">
    <location>
        <begin position="25"/>
        <end position="163"/>
    </location>
</feature>
<keyword evidence="3" id="KW-1185">Reference proteome</keyword>
<evidence type="ECO:0000313" key="2">
    <source>
        <dbReference type="EMBL" id="SKA70262.1"/>
    </source>
</evidence>
<dbReference type="AlphaFoldDB" id="A0A1T4VZ11"/>
<protein>
    <recommendedName>
        <fullName evidence="4">DUF4367 domain-containing protein</fullName>
    </recommendedName>
</protein>
<evidence type="ECO:0000313" key="3">
    <source>
        <dbReference type="Proteomes" id="UP000242432"/>
    </source>
</evidence>
<accession>A0A1T4VZ11</accession>
<dbReference type="RefSeq" id="WP_078929574.1">
    <property type="nucleotide sequence ID" value="NZ_FUXX01000069.1"/>
</dbReference>
<name>A0A1T4VZ11_9GAMM</name>
<organism evidence="2 3">
    <name type="scientific">Succinivibrio dextrinosolvens DSM 3072</name>
    <dbReference type="NCBI Taxonomy" id="1123324"/>
    <lineage>
        <taxon>Bacteria</taxon>
        <taxon>Pseudomonadati</taxon>
        <taxon>Pseudomonadota</taxon>
        <taxon>Gammaproteobacteria</taxon>
        <taxon>Aeromonadales</taxon>
        <taxon>Succinivibrionaceae</taxon>
        <taxon>Succinivibrio</taxon>
    </lineage>
</organism>
<gene>
    <name evidence="2" type="ORF">SAMN02745213_02310</name>
</gene>
<reference evidence="3" key="1">
    <citation type="submission" date="2017-02" db="EMBL/GenBank/DDBJ databases">
        <authorList>
            <person name="Varghese N."/>
            <person name="Submissions S."/>
        </authorList>
    </citation>
    <scope>NUCLEOTIDE SEQUENCE [LARGE SCALE GENOMIC DNA]</scope>
    <source>
        <strain evidence="3">DSM 3072</strain>
    </source>
</reference>
<feature type="signal peptide" evidence="1">
    <location>
        <begin position="1"/>
        <end position="24"/>
    </location>
</feature>
<sequence length="163" mass="18272">MKIGKLAFVLLTFLSVMFFNGCSNAPKANGEHTVMIPNPFVYVSSMDEAAAGAGFDFICPQSVDGYSKKDISYIKNMLFQVVFSESDKKLYLRKARGNEDISGDYRSYNKTLLSKFGSYDITLKGRDDGFSVAIWSQANFSYAVTSDSPLSEEQIYFFVKNMK</sequence>
<dbReference type="EMBL" id="FUXX01000069">
    <property type="protein sequence ID" value="SKA70262.1"/>
    <property type="molecule type" value="Genomic_DNA"/>
</dbReference>
<keyword evidence="1" id="KW-0732">Signal</keyword>
<evidence type="ECO:0008006" key="4">
    <source>
        <dbReference type="Google" id="ProtNLM"/>
    </source>
</evidence>